<sequence>MIELKGDELVFRFPEVHEKARLRISFQRTLRIPDDNNDYPLPPGLGRFPLRHVDDFADRVPRRWLEHGGVMFPMYQSEAMWIDFESDWIKGHSAQYPFAVKVATGKINVVTGEPWTRALHNDPQDYMVIPEQPWLDGYCVEKGVIRQFVAMPLGAGYSAEEQITGEAEHGGIQIIAYPMKRKAFERYFPASREDDRCSFPTVALQEEVLCGPAMGLAPGGRMRQMIYEDPYELDDWDQEHFSRCFVHIANSLVWRSITGEAPPTVPPTAKEYTDAGLPWFDYYDETLNAVEGSSTLQGLKSVLTLGKEKKDVPLPENCPVTPEIVIRLRRGLTKDQVREGAF</sequence>
<dbReference type="RefSeq" id="WP_095413925.1">
    <property type="nucleotide sequence ID" value="NZ_CP018477.1"/>
</dbReference>
<keyword evidence="2" id="KW-1185">Reference proteome</keyword>
<dbReference type="Proteomes" id="UP000215086">
    <property type="component" value="Chromosome"/>
</dbReference>
<protein>
    <submittedName>
        <fullName evidence="1">Putative integral membrane protein</fullName>
    </submittedName>
</protein>
<dbReference type="KEGG" id="ttf:THTE_0658"/>
<gene>
    <name evidence="1" type="ORF">THTE_0658</name>
</gene>
<organism evidence="1 2">
    <name type="scientific">Thermogutta terrifontis</name>
    <dbReference type="NCBI Taxonomy" id="1331910"/>
    <lineage>
        <taxon>Bacteria</taxon>
        <taxon>Pseudomonadati</taxon>
        <taxon>Planctomycetota</taxon>
        <taxon>Planctomycetia</taxon>
        <taxon>Pirellulales</taxon>
        <taxon>Thermoguttaceae</taxon>
        <taxon>Thermogutta</taxon>
    </lineage>
</organism>
<evidence type="ECO:0000313" key="2">
    <source>
        <dbReference type="Proteomes" id="UP000215086"/>
    </source>
</evidence>
<evidence type="ECO:0000313" key="1">
    <source>
        <dbReference type="EMBL" id="ASV73260.1"/>
    </source>
</evidence>
<dbReference type="AlphaFoldDB" id="A0A286RBC5"/>
<reference evidence="1 2" key="1">
    <citation type="journal article" name="Front. Microbiol.">
        <title>Sugar Metabolism of the First Thermophilic Planctomycete Thermogutta terrifontis: Comparative Genomic and Transcriptomic Approaches.</title>
        <authorList>
            <person name="Elcheninov A.G."/>
            <person name="Menzel P."/>
            <person name="Gudbergsdottir S.R."/>
            <person name="Slesarev A.I."/>
            <person name="Kadnikov V.V."/>
            <person name="Krogh A."/>
            <person name="Bonch-Osmolovskaya E.A."/>
            <person name="Peng X."/>
            <person name="Kublanov I.V."/>
        </authorList>
    </citation>
    <scope>NUCLEOTIDE SEQUENCE [LARGE SCALE GENOMIC DNA]</scope>
    <source>
        <strain evidence="1 2">R1</strain>
    </source>
</reference>
<dbReference type="EMBL" id="CP018477">
    <property type="protein sequence ID" value="ASV73260.1"/>
    <property type="molecule type" value="Genomic_DNA"/>
</dbReference>
<proteinExistence type="predicted"/>
<accession>A0A286RBC5</accession>
<dbReference type="OrthoDB" id="4304666at2"/>
<name>A0A286RBC5_9BACT</name>